<reference evidence="1 2" key="1">
    <citation type="submission" date="2019-11" db="EMBL/GenBank/DDBJ databases">
        <title>Whole genome sequence of Oryza granulata.</title>
        <authorList>
            <person name="Li W."/>
        </authorList>
    </citation>
    <scope>NUCLEOTIDE SEQUENCE [LARGE SCALE GENOMIC DNA]</scope>
    <source>
        <strain evidence="2">cv. Menghai</strain>
        <tissue evidence="1">Leaf</tissue>
    </source>
</reference>
<evidence type="ECO:0000313" key="1">
    <source>
        <dbReference type="EMBL" id="KAF0889583.1"/>
    </source>
</evidence>
<proteinExistence type="predicted"/>
<dbReference type="EMBL" id="SPHZ02000012">
    <property type="protein sequence ID" value="KAF0889583.1"/>
    <property type="molecule type" value="Genomic_DNA"/>
</dbReference>
<keyword evidence="2" id="KW-1185">Reference proteome</keyword>
<accession>A0A6G1BQB4</accession>
<name>A0A6G1BQB4_9ORYZ</name>
<gene>
    <name evidence="1" type="ORF">E2562_028674</name>
</gene>
<evidence type="ECO:0000313" key="2">
    <source>
        <dbReference type="Proteomes" id="UP000479710"/>
    </source>
</evidence>
<sequence>MIGRREIGWKRDELNILESIARNHLAIVDITVPFQTVPIWQGGEGGNYSCNHTFKDHIVEDNK</sequence>
<organism evidence="1 2">
    <name type="scientific">Oryza meyeriana var. granulata</name>
    <dbReference type="NCBI Taxonomy" id="110450"/>
    <lineage>
        <taxon>Eukaryota</taxon>
        <taxon>Viridiplantae</taxon>
        <taxon>Streptophyta</taxon>
        <taxon>Embryophyta</taxon>
        <taxon>Tracheophyta</taxon>
        <taxon>Spermatophyta</taxon>
        <taxon>Magnoliopsida</taxon>
        <taxon>Liliopsida</taxon>
        <taxon>Poales</taxon>
        <taxon>Poaceae</taxon>
        <taxon>BOP clade</taxon>
        <taxon>Oryzoideae</taxon>
        <taxon>Oryzeae</taxon>
        <taxon>Oryzinae</taxon>
        <taxon>Oryza</taxon>
        <taxon>Oryza meyeriana</taxon>
    </lineage>
</organism>
<protein>
    <submittedName>
        <fullName evidence="1">Uncharacterized protein</fullName>
    </submittedName>
</protein>
<comment type="caution">
    <text evidence="1">The sequence shown here is derived from an EMBL/GenBank/DDBJ whole genome shotgun (WGS) entry which is preliminary data.</text>
</comment>
<dbReference type="AlphaFoldDB" id="A0A6G1BQB4"/>
<dbReference type="Proteomes" id="UP000479710">
    <property type="component" value="Unassembled WGS sequence"/>
</dbReference>